<dbReference type="InterPro" id="IPR015943">
    <property type="entry name" value="WD40/YVTN_repeat-like_dom_sf"/>
</dbReference>
<dbReference type="PANTHER" id="PTHR32303">
    <property type="entry name" value="QUINOPROTEIN ALCOHOL DEHYDROGENASE (CYTOCHROME C)"/>
    <property type="match status" value="1"/>
</dbReference>
<comment type="cofactor">
    <cofactor evidence="1">
        <name>pyrroloquinoline quinone</name>
        <dbReference type="ChEBI" id="CHEBI:58442"/>
    </cofactor>
</comment>
<dbReference type="GO" id="GO:0009055">
    <property type="term" value="F:electron transfer activity"/>
    <property type="evidence" value="ECO:0007669"/>
    <property type="project" value="InterPro"/>
</dbReference>
<name>A0A381V5I3_9ZZZZ</name>
<dbReference type="PANTHER" id="PTHR32303:SF10">
    <property type="entry name" value="OUTER MEMBRANE PROTEIN ASSEMBLY FACTOR BAMB"/>
    <property type="match status" value="1"/>
</dbReference>
<reference evidence="6" key="1">
    <citation type="submission" date="2018-05" db="EMBL/GenBank/DDBJ databases">
        <authorList>
            <person name="Lanie J.A."/>
            <person name="Ng W.-L."/>
            <person name="Kazmierczak K.M."/>
            <person name="Andrzejewski T.M."/>
            <person name="Davidsen T.M."/>
            <person name="Wayne K.J."/>
            <person name="Tettelin H."/>
            <person name="Glass J.I."/>
            <person name="Rusch D."/>
            <person name="Podicherti R."/>
            <person name="Tsui H.-C.T."/>
            <person name="Winkler M.E."/>
        </authorList>
    </citation>
    <scope>NUCLEOTIDE SEQUENCE</scope>
</reference>
<dbReference type="InterPro" id="IPR011047">
    <property type="entry name" value="Quinoprotein_ADH-like_sf"/>
</dbReference>
<evidence type="ECO:0000259" key="5">
    <source>
        <dbReference type="Pfam" id="PF13360"/>
    </source>
</evidence>
<dbReference type="SUPFAM" id="SSF50998">
    <property type="entry name" value="Quinoprotein alcohol dehydrogenase-like"/>
    <property type="match status" value="1"/>
</dbReference>
<dbReference type="InterPro" id="IPR002372">
    <property type="entry name" value="PQQ_rpt_dom"/>
</dbReference>
<protein>
    <recommendedName>
        <fullName evidence="5">Pyrrolo-quinoline quinone repeat domain-containing protein</fullName>
    </recommendedName>
</protein>
<dbReference type="SUPFAM" id="SSF46626">
    <property type="entry name" value="Cytochrome c"/>
    <property type="match status" value="1"/>
</dbReference>
<feature type="domain" description="Pyrrolo-quinoline quinone repeat" evidence="5">
    <location>
        <begin position="418"/>
        <end position="567"/>
    </location>
</feature>
<evidence type="ECO:0000256" key="3">
    <source>
        <dbReference type="ARBA" id="ARBA00022729"/>
    </source>
</evidence>
<dbReference type="InterPro" id="IPR036909">
    <property type="entry name" value="Cyt_c-like_dom_sf"/>
</dbReference>
<evidence type="ECO:0000313" key="6">
    <source>
        <dbReference type="EMBL" id="SVA35612.1"/>
    </source>
</evidence>
<proteinExistence type="inferred from homology"/>
<dbReference type="InterPro" id="IPR018391">
    <property type="entry name" value="PQQ_b-propeller_rpt"/>
</dbReference>
<feature type="domain" description="Pyrrolo-quinoline quinone repeat" evidence="5">
    <location>
        <begin position="145"/>
        <end position="367"/>
    </location>
</feature>
<gene>
    <name evidence="6" type="ORF">METZ01_LOCUS88466</name>
</gene>
<dbReference type="Gene3D" id="2.130.10.10">
    <property type="entry name" value="YVTN repeat-like/Quinoprotein amine dehydrogenase"/>
    <property type="match status" value="1"/>
</dbReference>
<dbReference type="GO" id="GO:0020037">
    <property type="term" value="F:heme binding"/>
    <property type="evidence" value="ECO:0007669"/>
    <property type="project" value="InterPro"/>
</dbReference>
<dbReference type="AlphaFoldDB" id="A0A381V5I3"/>
<dbReference type="Pfam" id="PF13360">
    <property type="entry name" value="PQQ_2"/>
    <property type="match status" value="2"/>
</dbReference>
<accession>A0A381V5I3</accession>
<sequence>MKNFSRVSSFIFYFFLFLSSPQILADESIKELVELNCVGCHLDPNLKAPSLQAMSWATSEELLYVMNDGKMKTQSSRLTEEQKKLIAGYISSSVEDIQVKKCKSDIKKTDILGRNIWGSWGVDYTNKRNQTSSSINSNNINSLKLRWALNVQGYESRSPPVVIGSLLIIGTSRGFVYALNRETGCSYWRYRAEGRTRNSPLINSDDLTLYIVDQSLVVHSVNLLNGRLNWKSQIDKEDFQIITGSPVLHGEKLIIPISSVETAVAVDPFYECCKSSGAVIALNRKNGEVIWYHRVLDEAKLVGKHFLTRVEKFAPAGASVWGTPAIDDEGKKVFFGTAQSTQSPASEFSDAIVALDMDNGRRIWSHQTVPNDAHNVACEIPFNPNCPDQDGPDLDFGAAVIYLKTKQGEEMILAGQKSGWVYAFNPENGKKIWSKRVGRGGKLGGVHWGMALKDNTLFVPISDRTIPSDKGLYGKDPSPGIYALDIKTGDLVWSSPLEDDCKDRGKRKLIGEADCFSGFSAPISISNDLLFAGALDGRFFAYSVKNGERVWEFDTLRDFAEINAPSRSSFDYRPASGGSIDAAGPVILDNWVFTNSGFGGHNQIPGNVLLAFSLE</sequence>
<organism evidence="6">
    <name type="scientific">marine metagenome</name>
    <dbReference type="NCBI Taxonomy" id="408172"/>
    <lineage>
        <taxon>unclassified sequences</taxon>
        <taxon>metagenomes</taxon>
        <taxon>ecological metagenomes</taxon>
    </lineage>
</organism>
<keyword evidence="4" id="KW-0560">Oxidoreductase</keyword>
<comment type="similarity">
    <text evidence="2">Belongs to the bacterial PQQ dehydrogenase family.</text>
</comment>
<keyword evidence="3" id="KW-0732">Signal</keyword>
<evidence type="ECO:0000256" key="1">
    <source>
        <dbReference type="ARBA" id="ARBA00001931"/>
    </source>
</evidence>
<dbReference type="EMBL" id="UINC01007906">
    <property type="protein sequence ID" value="SVA35612.1"/>
    <property type="molecule type" value="Genomic_DNA"/>
</dbReference>
<dbReference type="Gene3D" id="2.140.10.10">
    <property type="entry name" value="Quinoprotein alcohol dehydrogenase-like superfamily"/>
    <property type="match status" value="1"/>
</dbReference>
<evidence type="ECO:0000256" key="2">
    <source>
        <dbReference type="ARBA" id="ARBA00008156"/>
    </source>
</evidence>
<dbReference type="GO" id="GO:0016491">
    <property type="term" value="F:oxidoreductase activity"/>
    <property type="evidence" value="ECO:0007669"/>
    <property type="project" value="UniProtKB-KW"/>
</dbReference>
<evidence type="ECO:0000256" key="4">
    <source>
        <dbReference type="ARBA" id="ARBA00023002"/>
    </source>
</evidence>
<dbReference type="SMART" id="SM00564">
    <property type="entry name" value="PQQ"/>
    <property type="match status" value="7"/>
</dbReference>